<reference evidence="14" key="1">
    <citation type="submission" date="2020-10" db="EMBL/GenBank/DDBJ databases">
        <authorList>
            <person name="Gilroy R."/>
        </authorList>
    </citation>
    <scope>NUCLEOTIDE SEQUENCE</scope>
    <source>
        <strain evidence="14">10532</strain>
    </source>
</reference>
<organism evidence="14 15">
    <name type="scientific">Candidatus Gallitreponema excrementavium</name>
    <dbReference type="NCBI Taxonomy" id="2840840"/>
    <lineage>
        <taxon>Bacteria</taxon>
        <taxon>Pseudomonadati</taxon>
        <taxon>Spirochaetota</taxon>
        <taxon>Spirochaetia</taxon>
        <taxon>Spirochaetales</taxon>
        <taxon>Candidatus Gallitreponema</taxon>
    </lineage>
</organism>
<evidence type="ECO:0000256" key="6">
    <source>
        <dbReference type="ARBA" id="ARBA00022741"/>
    </source>
</evidence>
<feature type="binding site" evidence="10">
    <location>
        <begin position="22"/>
        <end position="27"/>
    </location>
    <ligand>
        <name>substrate</name>
    </ligand>
</feature>
<feature type="region of interest" description="Interaction with substrate tRNA" evidence="10">
    <location>
        <begin position="56"/>
        <end position="59"/>
    </location>
</feature>
<comment type="caution">
    <text evidence="14">The sequence shown here is derived from an EMBL/GenBank/DDBJ whole genome shotgun (WGS) entry which is preliminary data.</text>
</comment>
<keyword evidence="4 10" id="KW-0808">Transferase</keyword>
<evidence type="ECO:0000256" key="5">
    <source>
        <dbReference type="ARBA" id="ARBA00022694"/>
    </source>
</evidence>
<reference evidence="14" key="2">
    <citation type="journal article" date="2021" name="PeerJ">
        <title>Extensive microbial diversity within the chicken gut microbiome revealed by metagenomics and culture.</title>
        <authorList>
            <person name="Gilroy R."/>
            <person name="Ravi A."/>
            <person name="Getino M."/>
            <person name="Pursley I."/>
            <person name="Horton D.L."/>
            <person name="Alikhan N.F."/>
            <person name="Baker D."/>
            <person name="Gharbi K."/>
            <person name="Hall N."/>
            <person name="Watson M."/>
            <person name="Adriaenssens E.M."/>
            <person name="Foster-Nyarko E."/>
            <person name="Jarju S."/>
            <person name="Secka A."/>
            <person name="Antonio M."/>
            <person name="Oren A."/>
            <person name="Chaudhuri R.R."/>
            <person name="La Ragione R."/>
            <person name="Hildebrand F."/>
            <person name="Pallen M.J."/>
        </authorList>
    </citation>
    <scope>NUCLEOTIDE SEQUENCE</scope>
    <source>
        <strain evidence="14">10532</strain>
    </source>
</reference>
<feature type="site" description="Interaction with substrate tRNA" evidence="10">
    <location>
        <position position="144"/>
    </location>
</feature>
<evidence type="ECO:0000256" key="10">
    <source>
        <dbReference type="HAMAP-Rule" id="MF_00185"/>
    </source>
</evidence>
<dbReference type="PANTHER" id="PTHR11088:SF60">
    <property type="entry name" value="TRNA DIMETHYLALLYLTRANSFERASE"/>
    <property type="match status" value="1"/>
</dbReference>
<dbReference type="SUPFAM" id="SSF52540">
    <property type="entry name" value="P-loop containing nucleoside triphosphate hydrolases"/>
    <property type="match status" value="1"/>
</dbReference>
<evidence type="ECO:0000256" key="3">
    <source>
        <dbReference type="ARBA" id="ARBA00005842"/>
    </source>
</evidence>
<evidence type="ECO:0000256" key="13">
    <source>
        <dbReference type="RuleBase" id="RU003785"/>
    </source>
</evidence>
<evidence type="ECO:0000256" key="12">
    <source>
        <dbReference type="RuleBase" id="RU003784"/>
    </source>
</evidence>
<evidence type="ECO:0000256" key="7">
    <source>
        <dbReference type="ARBA" id="ARBA00022840"/>
    </source>
</evidence>
<keyword evidence="5 10" id="KW-0819">tRNA processing</keyword>
<dbReference type="GO" id="GO:0052381">
    <property type="term" value="F:tRNA dimethylallyltransferase activity"/>
    <property type="evidence" value="ECO:0007669"/>
    <property type="project" value="UniProtKB-UniRule"/>
</dbReference>
<dbReference type="InterPro" id="IPR039657">
    <property type="entry name" value="Dimethylallyltransferase"/>
</dbReference>
<dbReference type="Pfam" id="PF01715">
    <property type="entry name" value="IPPT"/>
    <property type="match status" value="1"/>
</dbReference>
<evidence type="ECO:0000256" key="8">
    <source>
        <dbReference type="ARBA" id="ARBA00022842"/>
    </source>
</evidence>
<evidence type="ECO:0000256" key="11">
    <source>
        <dbReference type="RuleBase" id="RU003783"/>
    </source>
</evidence>
<dbReference type="EC" id="2.5.1.75" evidence="10"/>
<dbReference type="Gene3D" id="1.10.20.140">
    <property type="match status" value="1"/>
</dbReference>
<sequence>MLRESVRTPSSLKPVIVIFGPTASGKTDLGVKIFGNRGGFPCGDFFSGLGEVISADSMQVYTGMDIGTAKPDRETLEILPHHLIDLIPPSRQYCAGDFVRMADEKVVEILSRGKFPVILGGTAFYIKNFIFGLPETPSCDPEIRKKLKDRLEKDGAEALYNELLISDSVSAGKIHKNDHYRILRALEILEATGKSQHSFALNNIERKGFKFFVYGLDVERNLLYSRIDNRIHSMEEKGLAREFYNLVSSGFTESSPGMNAIGYNEFFKIRDGVNNLRLPSGLKEEDRVFMQEYSEKIKKGGGNPVNFPLTSGLEKAVFSLISHDTKRYAKRQLIFFKTIKTVKWINPFNPRDFFNSLLESVLDFFYQEVHNG</sequence>
<dbReference type="PANTHER" id="PTHR11088">
    <property type="entry name" value="TRNA DIMETHYLALLYLTRANSFERASE"/>
    <property type="match status" value="1"/>
</dbReference>
<feature type="binding site" evidence="10">
    <location>
        <begin position="20"/>
        <end position="27"/>
    </location>
    <ligand>
        <name>ATP</name>
        <dbReference type="ChEBI" id="CHEBI:30616"/>
    </ligand>
</feature>
<feature type="site" description="Interaction with substrate tRNA" evidence="10">
    <location>
        <position position="122"/>
    </location>
</feature>
<dbReference type="NCBIfam" id="TIGR00174">
    <property type="entry name" value="miaA"/>
    <property type="match status" value="1"/>
</dbReference>
<comment type="catalytic activity">
    <reaction evidence="9 10 11">
        <text>adenosine(37) in tRNA + dimethylallyl diphosphate = N(6)-dimethylallyladenosine(37) in tRNA + diphosphate</text>
        <dbReference type="Rhea" id="RHEA:26482"/>
        <dbReference type="Rhea" id="RHEA-COMP:10162"/>
        <dbReference type="Rhea" id="RHEA-COMP:10375"/>
        <dbReference type="ChEBI" id="CHEBI:33019"/>
        <dbReference type="ChEBI" id="CHEBI:57623"/>
        <dbReference type="ChEBI" id="CHEBI:74411"/>
        <dbReference type="ChEBI" id="CHEBI:74415"/>
        <dbReference type="EC" id="2.5.1.75"/>
    </reaction>
</comment>
<evidence type="ECO:0000256" key="4">
    <source>
        <dbReference type="ARBA" id="ARBA00022679"/>
    </source>
</evidence>
<name>A0A9D9HNL5_9SPIR</name>
<evidence type="ECO:0000313" key="14">
    <source>
        <dbReference type="EMBL" id="MBO8457089.1"/>
    </source>
</evidence>
<comment type="cofactor">
    <cofactor evidence="1 10">
        <name>Mg(2+)</name>
        <dbReference type="ChEBI" id="CHEBI:18420"/>
    </cofactor>
</comment>
<dbReference type="InterPro" id="IPR018022">
    <property type="entry name" value="IPT"/>
</dbReference>
<dbReference type="AlphaFoldDB" id="A0A9D9HNL5"/>
<dbReference type="GO" id="GO:0006400">
    <property type="term" value="P:tRNA modification"/>
    <property type="evidence" value="ECO:0007669"/>
    <property type="project" value="TreeGrafter"/>
</dbReference>
<dbReference type="HAMAP" id="MF_00185">
    <property type="entry name" value="IPP_trans"/>
    <property type="match status" value="1"/>
</dbReference>
<dbReference type="InterPro" id="IPR027417">
    <property type="entry name" value="P-loop_NTPase"/>
</dbReference>
<comment type="similarity">
    <text evidence="3 10 13">Belongs to the IPP transferase family.</text>
</comment>
<keyword evidence="8 10" id="KW-0460">Magnesium</keyword>
<protein>
    <recommendedName>
        <fullName evidence="10">tRNA dimethylallyltransferase</fullName>
        <ecNumber evidence="10">2.5.1.75</ecNumber>
    </recommendedName>
    <alternativeName>
        <fullName evidence="10">Dimethylallyl diphosphate:tRNA dimethylallyltransferase</fullName>
        <shortName evidence="10">DMAPP:tRNA dimethylallyltransferase</shortName>
        <shortName evidence="10">DMATase</shortName>
    </alternativeName>
    <alternativeName>
        <fullName evidence="10">Isopentenyl-diphosphate:tRNA isopentenyltransferase</fullName>
        <shortName evidence="10">IPP transferase</shortName>
        <shortName evidence="10">IPPT</shortName>
        <shortName evidence="10">IPTase</shortName>
    </alternativeName>
</protein>
<dbReference type="Gene3D" id="3.40.50.300">
    <property type="entry name" value="P-loop containing nucleotide triphosphate hydrolases"/>
    <property type="match status" value="1"/>
</dbReference>
<comment type="function">
    <text evidence="2 10 12">Catalyzes the transfer of a dimethylallyl group onto the adenine at position 37 in tRNAs that read codons beginning with uridine, leading to the formation of N6-(dimethylallyl)adenosine (i(6)A).</text>
</comment>
<keyword evidence="7 10" id="KW-0067">ATP-binding</keyword>
<dbReference type="GO" id="GO:0005524">
    <property type="term" value="F:ATP binding"/>
    <property type="evidence" value="ECO:0007669"/>
    <property type="project" value="UniProtKB-UniRule"/>
</dbReference>
<evidence type="ECO:0000313" key="15">
    <source>
        <dbReference type="Proteomes" id="UP000823638"/>
    </source>
</evidence>
<keyword evidence="6 10" id="KW-0547">Nucleotide-binding</keyword>
<proteinExistence type="inferred from homology"/>
<comment type="subunit">
    <text evidence="10">Monomer.</text>
</comment>
<evidence type="ECO:0000256" key="1">
    <source>
        <dbReference type="ARBA" id="ARBA00001946"/>
    </source>
</evidence>
<dbReference type="EMBL" id="JADIMM010000029">
    <property type="protein sequence ID" value="MBO8457089.1"/>
    <property type="molecule type" value="Genomic_DNA"/>
</dbReference>
<accession>A0A9D9HNL5</accession>
<comment type="caution">
    <text evidence="10">Lacks conserved residue(s) required for the propagation of feature annotation.</text>
</comment>
<gene>
    <name evidence="10 14" type="primary">miaA</name>
    <name evidence="14" type="ORF">IAA81_02535</name>
</gene>
<evidence type="ECO:0000256" key="2">
    <source>
        <dbReference type="ARBA" id="ARBA00003213"/>
    </source>
</evidence>
<dbReference type="Proteomes" id="UP000823638">
    <property type="component" value="Unassembled WGS sequence"/>
</dbReference>
<evidence type="ECO:0000256" key="9">
    <source>
        <dbReference type="ARBA" id="ARBA00049563"/>
    </source>
</evidence>